<dbReference type="VEuPathDB" id="FungiDB:MCYG_07021"/>
<keyword evidence="4" id="KW-1185">Reference proteome</keyword>
<reference evidence="4" key="1">
    <citation type="journal article" date="2012" name="MBio">
        <title>Comparative genome analysis of Trichophyton rubrum and related dermatophytes reveals candidate genes involved in infection.</title>
        <authorList>
            <person name="Martinez D.A."/>
            <person name="Oliver B.G."/>
            <person name="Graeser Y."/>
            <person name="Goldberg J.M."/>
            <person name="Li W."/>
            <person name="Martinez-Rossi N.M."/>
            <person name="Monod M."/>
            <person name="Shelest E."/>
            <person name="Barton R.C."/>
            <person name="Birch E."/>
            <person name="Brakhage A.A."/>
            <person name="Chen Z."/>
            <person name="Gurr S.J."/>
            <person name="Heiman D."/>
            <person name="Heitman J."/>
            <person name="Kosti I."/>
            <person name="Rossi A."/>
            <person name="Saif S."/>
            <person name="Samalova M."/>
            <person name="Saunders C.W."/>
            <person name="Shea T."/>
            <person name="Summerbell R.C."/>
            <person name="Xu J."/>
            <person name="Young S."/>
            <person name="Zeng Q."/>
            <person name="Birren B.W."/>
            <person name="Cuomo C.A."/>
            <person name="White T.C."/>
        </authorList>
    </citation>
    <scope>NUCLEOTIDE SEQUENCE [LARGE SCALE GENOMIC DNA]</scope>
    <source>
        <strain evidence="4">ATCC MYA-4605 / CBS 113480</strain>
    </source>
</reference>
<feature type="coiled-coil region" evidence="1">
    <location>
        <begin position="354"/>
        <end position="381"/>
    </location>
</feature>
<dbReference type="EMBL" id="DS995706">
    <property type="protein sequence ID" value="EEQ34202.1"/>
    <property type="molecule type" value="Genomic_DNA"/>
</dbReference>
<dbReference type="OMA" id="TNYHCIR"/>
<dbReference type="GeneID" id="9228089"/>
<accession>C5FWB8</accession>
<gene>
    <name evidence="3" type="ORF">MCYG_07021</name>
</gene>
<sequence>MSFFRRFFSKEVCTADAYPSPPSSTSTSSWRKRRTEGSSESDGEPFLGDTSIHNQDYRCGGPVLVELPAISQIPHTHNPVNAKWEDELKTPVMEILNKHNIDYNGVYPVQRASEAAIHKDWQDTLLVSATKHALDDAWYKACKEIQTFLIAKDTPFNIEMIDERASIYPRAYAIGLQDPFVAQWPSLRDAVIDTLGDSDWTLLQPLLLGSSDGLGPRTITVSLMVRFESTCIWTSIRERIIKILDNQGLYHVAVAIHRGSVLQTLLEPRLLEKRDWELSTVFGGSIGLRGSDDSSGTFGGYLELQSTDGTWQKYGITNYHCIRNGLSYHEYCDQHGVNPDDAQNNPILVDQPSLKCHKRTVKEYLSNIKEAENVVSAEIQQQIQAGDPSVPMGKIRLYEKNQKVIEATSTLIDQGTRFIQEKHHHLGRVYAASGFRATDRLHLLDWALIEVRKERLGKNEIPQISDPTMPTKVKTLYDPDEKYISGTAALTDEMTLFKKGNRTGFTAGQLTGTKEATLQHWIKNKEGKWTKVMGRAYSVAPRSNSAFGDAGDSGSLVIDESGKLAGLYLGGHRNIGWGLFISWEDLFADIQLMTGAKKVRVPST</sequence>
<dbReference type="HOGENOM" id="CLU_028989_0_0_1"/>
<dbReference type="Proteomes" id="UP000002035">
    <property type="component" value="Unassembled WGS sequence"/>
</dbReference>
<dbReference type="OrthoDB" id="5424209at2759"/>
<evidence type="ECO:0000313" key="4">
    <source>
        <dbReference type="Proteomes" id="UP000002035"/>
    </source>
</evidence>
<proteinExistence type="predicted"/>
<feature type="region of interest" description="Disordered" evidence="2">
    <location>
        <begin position="16"/>
        <end position="51"/>
    </location>
</feature>
<name>C5FWB8_ARTOC</name>
<dbReference type="eggNOG" id="ENOG502QR0D">
    <property type="taxonomic scope" value="Eukaryota"/>
</dbReference>
<keyword evidence="1" id="KW-0175">Coiled coil</keyword>
<protein>
    <submittedName>
        <fullName evidence="3">Uncharacterized protein</fullName>
    </submittedName>
</protein>
<dbReference type="AlphaFoldDB" id="C5FWB8"/>
<evidence type="ECO:0000256" key="1">
    <source>
        <dbReference type="SAM" id="Coils"/>
    </source>
</evidence>
<dbReference type="STRING" id="554155.C5FWB8"/>
<dbReference type="RefSeq" id="XP_002845057.1">
    <property type="nucleotide sequence ID" value="XM_002845011.1"/>
</dbReference>
<organism evidence="3 4">
    <name type="scientific">Arthroderma otae (strain ATCC MYA-4605 / CBS 113480)</name>
    <name type="common">Microsporum canis</name>
    <dbReference type="NCBI Taxonomy" id="554155"/>
    <lineage>
        <taxon>Eukaryota</taxon>
        <taxon>Fungi</taxon>
        <taxon>Dikarya</taxon>
        <taxon>Ascomycota</taxon>
        <taxon>Pezizomycotina</taxon>
        <taxon>Eurotiomycetes</taxon>
        <taxon>Eurotiomycetidae</taxon>
        <taxon>Onygenales</taxon>
        <taxon>Arthrodermataceae</taxon>
        <taxon>Microsporum</taxon>
    </lineage>
</organism>
<evidence type="ECO:0000256" key="2">
    <source>
        <dbReference type="SAM" id="MobiDB-lite"/>
    </source>
</evidence>
<evidence type="ECO:0000313" key="3">
    <source>
        <dbReference type="EMBL" id="EEQ34202.1"/>
    </source>
</evidence>